<dbReference type="InterPro" id="IPR003593">
    <property type="entry name" value="AAA+_ATPase"/>
</dbReference>
<dbReference type="CDD" id="cd03230">
    <property type="entry name" value="ABC_DR_subfamily_A"/>
    <property type="match status" value="1"/>
</dbReference>
<organism evidence="5 6">
    <name type="scientific">Pedosphaera parvula (strain Ellin514)</name>
    <dbReference type="NCBI Taxonomy" id="320771"/>
    <lineage>
        <taxon>Bacteria</taxon>
        <taxon>Pseudomonadati</taxon>
        <taxon>Verrucomicrobiota</taxon>
        <taxon>Pedosphaerae</taxon>
        <taxon>Pedosphaerales</taxon>
        <taxon>Pedosphaeraceae</taxon>
        <taxon>Pedosphaera</taxon>
    </lineage>
</organism>
<keyword evidence="1" id="KW-0813">Transport</keyword>
<evidence type="ECO:0000256" key="2">
    <source>
        <dbReference type="ARBA" id="ARBA00022741"/>
    </source>
</evidence>
<evidence type="ECO:0000313" key="5">
    <source>
        <dbReference type="EMBL" id="EEF62898.1"/>
    </source>
</evidence>
<comment type="caution">
    <text evidence="5">The sequence shown here is derived from an EMBL/GenBank/DDBJ whole genome shotgun (WGS) entry which is preliminary data.</text>
</comment>
<dbReference type="OrthoDB" id="9804819at2"/>
<dbReference type="GO" id="GO:0005524">
    <property type="term" value="F:ATP binding"/>
    <property type="evidence" value="ECO:0007669"/>
    <property type="project" value="UniProtKB-KW"/>
</dbReference>
<dbReference type="Pfam" id="PF00005">
    <property type="entry name" value="ABC_tran"/>
    <property type="match status" value="1"/>
</dbReference>
<dbReference type="InterPro" id="IPR051782">
    <property type="entry name" value="ABC_Transporter_VariousFunc"/>
</dbReference>
<reference evidence="5 6" key="1">
    <citation type="journal article" date="2011" name="J. Bacteriol.">
        <title>Genome sequence of 'Pedosphaera parvula' Ellin514, an aerobic Verrucomicrobial isolate from pasture soil.</title>
        <authorList>
            <person name="Kant R."/>
            <person name="van Passel M.W."/>
            <person name="Sangwan P."/>
            <person name="Palva A."/>
            <person name="Lucas S."/>
            <person name="Copeland A."/>
            <person name="Lapidus A."/>
            <person name="Glavina Del Rio T."/>
            <person name="Dalin E."/>
            <person name="Tice H."/>
            <person name="Bruce D."/>
            <person name="Goodwin L."/>
            <person name="Pitluck S."/>
            <person name="Chertkov O."/>
            <person name="Larimer F.W."/>
            <person name="Land M.L."/>
            <person name="Hauser L."/>
            <person name="Brettin T.S."/>
            <person name="Detter J.C."/>
            <person name="Han S."/>
            <person name="de Vos W.M."/>
            <person name="Janssen P.H."/>
            <person name="Smidt H."/>
        </authorList>
    </citation>
    <scope>NUCLEOTIDE SEQUENCE [LARGE SCALE GENOMIC DNA]</scope>
    <source>
        <strain evidence="5 6">Ellin514</strain>
    </source>
</reference>
<proteinExistence type="predicted"/>
<evidence type="ECO:0000256" key="3">
    <source>
        <dbReference type="ARBA" id="ARBA00022840"/>
    </source>
</evidence>
<feature type="domain" description="ABC transporter" evidence="4">
    <location>
        <begin position="2"/>
        <end position="230"/>
    </location>
</feature>
<dbReference type="SUPFAM" id="SSF52540">
    <property type="entry name" value="P-loop containing nucleoside triphosphate hydrolases"/>
    <property type="match status" value="1"/>
</dbReference>
<sequence length="252" mass="27552">MIEVQGLTKLYGDFVAVNELSFAVQAGQVLGLVGPNGAGKTTTLRCLAGIIPPTRGSLRICGIDLVSNPIPAKKELAFFTDEPRLFDYLTVEQHLAFTARIYQVADYKRITEPLLAELEITDKKDKLPGELSRGMKQKLVIACGLLHSPKVIFFDEPLTGLDPIGIRRMKDSILKRAREGAAIIISSHLLHLLEEVCSHVLILKGGQNVADGTVEEIKQKFSETGENNLENAFFQATAETRVPPIVPPAITP</sequence>
<gene>
    <name evidence="5" type="ORF">Cflav_PD5533</name>
</gene>
<protein>
    <submittedName>
        <fullName evidence="5">ABC transporter related-protein</fullName>
    </submittedName>
</protein>
<dbReference type="InterPro" id="IPR027417">
    <property type="entry name" value="P-loop_NTPase"/>
</dbReference>
<evidence type="ECO:0000256" key="1">
    <source>
        <dbReference type="ARBA" id="ARBA00022448"/>
    </source>
</evidence>
<dbReference type="STRING" id="320771.Cflav_PD5533"/>
<dbReference type="AlphaFoldDB" id="B9XBL3"/>
<evidence type="ECO:0000313" key="6">
    <source>
        <dbReference type="Proteomes" id="UP000003688"/>
    </source>
</evidence>
<keyword evidence="2" id="KW-0547">Nucleotide-binding</keyword>
<dbReference type="Gene3D" id="3.40.50.300">
    <property type="entry name" value="P-loop containing nucleotide triphosphate hydrolases"/>
    <property type="match status" value="1"/>
</dbReference>
<dbReference type="PROSITE" id="PS50893">
    <property type="entry name" value="ABC_TRANSPORTER_2"/>
    <property type="match status" value="1"/>
</dbReference>
<dbReference type="Proteomes" id="UP000003688">
    <property type="component" value="Unassembled WGS sequence"/>
</dbReference>
<accession>B9XBL3</accession>
<dbReference type="RefSeq" id="WP_007413211.1">
    <property type="nucleotide sequence ID" value="NZ_ABOX02000003.1"/>
</dbReference>
<keyword evidence="6" id="KW-1185">Reference proteome</keyword>
<dbReference type="GO" id="GO:0016887">
    <property type="term" value="F:ATP hydrolysis activity"/>
    <property type="evidence" value="ECO:0007669"/>
    <property type="project" value="InterPro"/>
</dbReference>
<name>B9XBL3_PEDPL</name>
<dbReference type="PANTHER" id="PTHR42939">
    <property type="entry name" value="ABC TRANSPORTER ATP-BINDING PROTEIN ALBC-RELATED"/>
    <property type="match status" value="1"/>
</dbReference>
<evidence type="ECO:0000259" key="4">
    <source>
        <dbReference type="PROSITE" id="PS50893"/>
    </source>
</evidence>
<dbReference type="PANTHER" id="PTHR42939:SF1">
    <property type="entry name" value="ABC TRANSPORTER ATP-BINDING PROTEIN ALBC-RELATED"/>
    <property type="match status" value="1"/>
</dbReference>
<keyword evidence="3" id="KW-0067">ATP-binding</keyword>
<dbReference type="InterPro" id="IPR003439">
    <property type="entry name" value="ABC_transporter-like_ATP-bd"/>
</dbReference>
<dbReference type="SMART" id="SM00382">
    <property type="entry name" value="AAA"/>
    <property type="match status" value="1"/>
</dbReference>
<dbReference type="EMBL" id="ABOX02000003">
    <property type="protein sequence ID" value="EEF62898.1"/>
    <property type="molecule type" value="Genomic_DNA"/>
</dbReference>